<sequence>MNIKEFRQKFPQYNDMPDGQLADKFYTKYYADMPRGDFMRKFIGSTPAPQEQPSIAPLGSVQGAAQRATRGYMGAMEVLTADPMKALSNFPSSAVKLVKDLGTAVAHPIQTAKGMGQMVQGAVSMALPDTPPDARPSVMERVFGGTSRVESEEMARQVGRYMKERGGSLAAIKNTIETDPVGALADVAGLAMGGGAILSVAGKASKVAALSQAGKAASAIGRAVDPITMIGKTAKGVGKGAGNVVAQVEGFLTAKGADAFKKAWEASPDFRKAQTGIMSGRDISDAMIAGIYDIKNKRRAAYLDKMEQLPEYFQTPVDITPLKEQWKTILKEHGLQVVEKVTDEGKIIRRVAHKGQVLVTPVGSQRLKYANKIQQWLDPQAKTLMDLDALKKGLSELYETSHRKNTGLLQGVKKRTDAFIKANDPSGLYNELTSDYSKSSLLMDEASRTFSVPLDTKNAPLRDTVMRKMLTAMREDHDFRRVLIKSVEDASNVKNIDELMAGYLLSAWTPGGIIGKGIAAGAGFQVLQGGLGQLSGKMLAVLTLSSPRLAGEFIYQLGRGNNAVQKALSMAGKVFPTEADLVKAGATFQRDARRILPLALIQAGRTEQILQELGEEKLGEEKK</sequence>
<dbReference type="AlphaFoldDB" id="A0A6M3XVH6"/>
<accession>A0A6M3XVH6</accession>
<reference evidence="1" key="1">
    <citation type="submission" date="2020-03" db="EMBL/GenBank/DDBJ databases">
        <title>The deep terrestrial virosphere.</title>
        <authorList>
            <person name="Holmfeldt K."/>
            <person name="Nilsson E."/>
            <person name="Simone D."/>
            <person name="Lopez-Fernandez M."/>
            <person name="Wu X."/>
            <person name="de Brujin I."/>
            <person name="Lundin D."/>
            <person name="Andersson A."/>
            <person name="Bertilsson S."/>
            <person name="Dopson M."/>
        </authorList>
    </citation>
    <scope>NUCLEOTIDE SEQUENCE</scope>
    <source>
        <strain evidence="1">TM448B02850</strain>
    </source>
</reference>
<organism evidence="1">
    <name type="scientific">viral metagenome</name>
    <dbReference type="NCBI Taxonomy" id="1070528"/>
    <lineage>
        <taxon>unclassified sequences</taxon>
        <taxon>metagenomes</taxon>
        <taxon>organismal metagenomes</taxon>
    </lineage>
</organism>
<evidence type="ECO:0000313" key="1">
    <source>
        <dbReference type="EMBL" id="QJI01949.1"/>
    </source>
</evidence>
<gene>
    <name evidence="1" type="ORF">TM448B02850_0003</name>
</gene>
<dbReference type="EMBL" id="MT144964">
    <property type="protein sequence ID" value="QJI01949.1"/>
    <property type="molecule type" value="Genomic_DNA"/>
</dbReference>
<name>A0A6M3XVH6_9ZZZZ</name>
<proteinExistence type="predicted"/>
<protein>
    <submittedName>
        <fullName evidence="1">Uncharacterized protein</fullName>
    </submittedName>
</protein>